<sequence>MGIKTRNALAGTGLGRTGPGKAALGRTGIEVSSVGFGTAPLGDFFERLDEATAIETVASAVTSGINLIDTSPHYGNGLAEHRVGTALRSLAREDVILSTKIGRVMSPASRHGEPPPPPPRGFVGGLPHRPAFDYSYDGVMRAFEQSLLRLGTDRIDILLVHDVDPWSQGEDMVEIRYRQVMDSGFRALDALRSQGLVKAIGLGLDDHEWCERFIREGDFDVFLLAGRYSLLEQPALSSLLPLALEKNIGVMLGGVFNSGILATGAVEGARYNYEPAPPNILARVASIERVCSAHGVKLAHAAVQFALAHPAVATIVLGAVHPDEIARNLSAVAAPVPPALWSDLRSEGLLDMAAPTPS</sequence>
<evidence type="ECO:0000313" key="4">
    <source>
        <dbReference type="Proteomes" id="UP001155380"/>
    </source>
</evidence>
<reference evidence="3" key="1">
    <citation type="submission" date="2022-06" db="EMBL/GenBank/DDBJ databases">
        <authorList>
            <person name="Sun Q."/>
        </authorList>
    </citation>
    <scope>NUCLEOTIDE SEQUENCE</scope>
    <source>
        <strain evidence="3">S101</strain>
    </source>
</reference>
<dbReference type="Gene3D" id="3.20.20.100">
    <property type="entry name" value="NADP-dependent oxidoreductase domain"/>
    <property type="match status" value="1"/>
</dbReference>
<evidence type="ECO:0000259" key="2">
    <source>
        <dbReference type="Pfam" id="PF00248"/>
    </source>
</evidence>
<organism evidence="3 4">
    <name type="scientific">Ciceribacter sichuanensis</name>
    <dbReference type="NCBI Taxonomy" id="2949647"/>
    <lineage>
        <taxon>Bacteria</taxon>
        <taxon>Pseudomonadati</taxon>
        <taxon>Pseudomonadota</taxon>
        <taxon>Alphaproteobacteria</taxon>
        <taxon>Hyphomicrobiales</taxon>
        <taxon>Rhizobiaceae</taxon>
        <taxon>Ciceribacter</taxon>
    </lineage>
</organism>
<dbReference type="RefSeq" id="WP_250911827.1">
    <property type="nucleotide sequence ID" value="NZ_JAMXLX010000006.1"/>
</dbReference>
<dbReference type="Pfam" id="PF00248">
    <property type="entry name" value="Aldo_ket_red"/>
    <property type="match status" value="1"/>
</dbReference>
<evidence type="ECO:0000256" key="1">
    <source>
        <dbReference type="SAM" id="MobiDB-lite"/>
    </source>
</evidence>
<dbReference type="InterPro" id="IPR036812">
    <property type="entry name" value="NAD(P)_OxRdtase_dom_sf"/>
</dbReference>
<comment type="caution">
    <text evidence="3">The sequence shown here is derived from an EMBL/GenBank/DDBJ whole genome shotgun (WGS) entry which is preliminary data.</text>
</comment>
<accession>A0AAJ1F931</accession>
<dbReference type="AlphaFoldDB" id="A0AAJ1F931"/>
<feature type="region of interest" description="Disordered" evidence="1">
    <location>
        <begin position="1"/>
        <end position="21"/>
    </location>
</feature>
<dbReference type="EMBL" id="JAMXLX010000006">
    <property type="protein sequence ID" value="MCO5958673.1"/>
    <property type="molecule type" value="Genomic_DNA"/>
</dbReference>
<gene>
    <name evidence="3" type="ORF">NBH21_18000</name>
</gene>
<proteinExistence type="predicted"/>
<dbReference type="GO" id="GO:0016491">
    <property type="term" value="F:oxidoreductase activity"/>
    <property type="evidence" value="ECO:0007669"/>
    <property type="project" value="InterPro"/>
</dbReference>
<feature type="domain" description="NADP-dependent oxidoreductase" evidence="2">
    <location>
        <begin position="34"/>
        <end position="342"/>
    </location>
</feature>
<dbReference type="PANTHER" id="PTHR42686:SF1">
    <property type="entry name" value="GH17980P-RELATED"/>
    <property type="match status" value="1"/>
</dbReference>
<dbReference type="GO" id="GO:0005829">
    <property type="term" value="C:cytosol"/>
    <property type="evidence" value="ECO:0007669"/>
    <property type="project" value="TreeGrafter"/>
</dbReference>
<protein>
    <submittedName>
        <fullName evidence="3">Aldo/keto reductase</fullName>
    </submittedName>
</protein>
<dbReference type="SUPFAM" id="SSF51430">
    <property type="entry name" value="NAD(P)-linked oxidoreductase"/>
    <property type="match status" value="1"/>
</dbReference>
<dbReference type="Proteomes" id="UP001155380">
    <property type="component" value="Unassembled WGS sequence"/>
</dbReference>
<dbReference type="InterPro" id="IPR020471">
    <property type="entry name" value="AKR"/>
</dbReference>
<dbReference type="PANTHER" id="PTHR42686">
    <property type="entry name" value="GH17980P-RELATED"/>
    <property type="match status" value="1"/>
</dbReference>
<evidence type="ECO:0000313" key="3">
    <source>
        <dbReference type="EMBL" id="MCO5958673.1"/>
    </source>
</evidence>
<dbReference type="InterPro" id="IPR023210">
    <property type="entry name" value="NADP_OxRdtase_dom"/>
</dbReference>
<name>A0AAJ1F931_9HYPH</name>